<reference evidence="3" key="1">
    <citation type="submission" date="2017-02" db="UniProtKB">
        <authorList>
            <consortium name="WormBaseParasite"/>
        </authorList>
    </citation>
    <scope>IDENTIFICATION</scope>
</reference>
<evidence type="ECO:0000313" key="1">
    <source>
        <dbReference type="EMBL" id="VDL62994.1"/>
    </source>
</evidence>
<dbReference type="WBParaSite" id="NBR_0000041101-mRNA-1">
    <property type="protein sequence ID" value="NBR_0000041101-mRNA-1"/>
    <property type="gene ID" value="NBR_0000041101"/>
</dbReference>
<sequence>MLQISTVVTSTGMLEDICRHRVRMEGRNTAGWILYRRAGSQAMLRLLRWRFAQMNVICVERCCSPVSPSPSHELLMDRTT</sequence>
<dbReference type="AlphaFoldDB" id="A0A0N4XD43"/>
<name>A0A0N4XD43_NIPBR</name>
<accession>A0A0N4XD43</accession>
<evidence type="ECO:0000313" key="2">
    <source>
        <dbReference type="Proteomes" id="UP000271162"/>
    </source>
</evidence>
<reference evidence="1 2" key="2">
    <citation type="submission" date="2018-11" db="EMBL/GenBank/DDBJ databases">
        <authorList>
            <consortium name="Pathogen Informatics"/>
        </authorList>
    </citation>
    <scope>NUCLEOTIDE SEQUENCE [LARGE SCALE GENOMIC DNA]</scope>
</reference>
<protein>
    <submittedName>
        <fullName evidence="1 3">Uncharacterized protein</fullName>
    </submittedName>
</protein>
<proteinExistence type="predicted"/>
<dbReference type="EMBL" id="UYSL01000162">
    <property type="protein sequence ID" value="VDL62994.1"/>
    <property type="molecule type" value="Genomic_DNA"/>
</dbReference>
<evidence type="ECO:0000313" key="3">
    <source>
        <dbReference type="WBParaSite" id="NBR_0000041101-mRNA-1"/>
    </source>
</evidence>
<organism evidence="3">
    <name type="scientific">Nippostrongylus brasiliensis</name>
    <name type="common">Rat hookworm</name>
    <dbReference type="NCBI Taxonomy" id="27835"/>
    <lineage>
        <taxon>Eukaryota</taxon>
        <taxon>Metazoa</taxon>
        <taxon>Ecdysozoa</taxon>
        <taxon>Nematoda</taxon>
        <taxon>Chromadorea</taxon>
        <taxon>Rhabditida</taxon>
        <taxon>Rhabditina</taxon>
        <taxon>Rhabditomorpha</taxon>
        <taxon>Strongyloidea</taxon>
        <taxon>Heligmosomidae</taxon>
        <taxon>Nippostrongylus</taxon>
    </lineage>
</organism>
<dbReference type="Proteomes" id="UP000271162">
    <property type="component" value="Unassembled WGS sequence"/>
</dbReference>
<gene>
    <name evidence="1" type="ORF">NBR_LOCUS412</name>
</gene>
<keyword evidence="2" id="KW-1185">Reference proteome</keyword>